<dbReference type="InterPro" id="IPR011650">
    <property type="entry name" value="Peptidase_M20_dimer"/>
</dbReference>
<dbReference type="PANTHER" id="PTHR43270:SF12">
    <property type="entry name" value="SUCCINYL-DIAMINOPIMELATE DESUCCINYLASE"/>
    <property type="match status" value="1"/>
</dbReference>
<organism evidence="5 6">
    <name type="scientific">Sulfitobacter sediminis</name>
    <dbReference type="NCBI Taxonomy" id="3234186"/>
    <lineage>
        <taxon>Bacteria</taxon>
        <taxon>Pseudomonadati</taxon>
        <taxon>Pseudomonadota</taxon>
        <taxon>Alphaproteobacteria</taxon>
        <taxon>Rhodobacterales</taxon>
        <taxon>Roseobacteraceae</taxon>
        <taxon>Sulfitobacter</taxon>
    </lineage>
</organism>
<name>A0ABV3RPU2_9RHOB</name>
<dbReference type="NCBIfam" id="NF005914">
    <property type="entry name" value="PRK07907.1"/>
    <property type="match status" value="1"/>
</dbReference>
<reference evidence="5 6" key="1">
    <citation type="submission" date="2024-07" db="EMBL/GenBank/DDBJ databases">
        <title>Marimonas sp.nov., isolated from tidal-flat sediment.</title>
        <authorList>
            <person name="Jayan J.N."/>
            <person name="Lee S.S."/>
        </authorList>
    </citation>
    <scope>NUCLEOTIDE SEQUENCE [LARGE SCALE GENOMIC DNA]</scope>
    <source>
        <strain evidence="5 6">MJW-29</strain>
    </source>
</reference>
<dbReference type="NCBIfam" id="NF006053">
    <property type="entry name" value="PRK08201.1"/>
    <property type="match status" value="1"/>
</dbReference>
<evidence type="ECO:0000313" key="6">
    <source>
        <dbReference type="Proteomes" id="UP001556098"/>
    </source>
</evidence>
<sequence>MGWTDYLDAHQSRFIDELCDFIRIPSVSAKPEHMADVRTAGQWVVDRLTAAGIENARMYDTDGHPVVCADWLHAGADKPTILIYGHFDVQPAEPFDLWTSPPFEPTIRGDRLYGRGATDDKGAMMIPILAAEALLAETGQLPVNVRFFFEGQEEIGSPDLPPWIEANPELLKADMIFSADGGQWDTETPQMVLALKGLTSLEVKVKGARADLHSGMHGGGVANPGMALAHLLASMKSADGRITVEGFYDDVIDLTEEDRAAIARVPWDEAAYLAQTGAPATHGEPGYTTRENLWGRPTLEVNGITCGWQGAGTKTVLPAEASAKITCRLVANQNPEKIFDLIAAHVEAHCPPGVTAEVSKNPGRADPFLVPAGHNATAIAGQVLEEVYGKTPYKTRAGGSIPVMSTLLDQLGLHAVMFAFGHDDENQHAPDEFFRLPTFRLGQTAYGRLMERLAG</sequence>
<dbReference type="Pfam" id="PF07687">
    <property type="entry name" value="M20_dimer"/>
    <property type="match status" value="1"/>
</dbReference>
<dbReference type="Gene3D" id="3.40.630.10">
    <property type="entry name" value="Zn peptidases"/>
    <property type="match status" value="1"/>
</dbReference>
<comment type="caution">
    <text evidence="5">The sequence shown here is derived from an EMBL/GenBank/DDBJ whole genome shotgun (WGS) entry which is preliminary data.</text>
</comment>
<dbReference type="Proteomes" id="UP001556098">
    <property type="component" value="Unassembled WGS sequence"/>
</dbReference>
<keyword evidence="6" id="KW-1185">Reference proteome</keyword>
<accession>A0ABV3RPU2</accession>
<dbReference type="Gene3D" id="3.30.70.360">
    <property type="match status" value="1"/>
</dbReference>
<evidence type="ECO:0000256" key="3">
    <source>
        <dbReference type="ARBA" id="ARBA00022801"/>
    </source>
</evidence>
<dbReference type="EMBL" id="JBFNXX010000007">
    <property type="protein sequence ID" value="MEW9920113.1"/>
    <property type="molecule type" value="Genomic_DNA"/>
</dbReference>
<feature type="domain" description="Peptidase M20 dimerisation" evidence="4">
    <location>
        <begin position="194"/>
        <end position="353"/>
    </location>
</feature>
<evidence type="ECO:0000259" key="4">
    <source>
        <dbReference type="Pfam" id="PF07687"/>
    </source>
</evidence>
<protein>
    <submittedName>
        <fullName evidence="5">Dipeptidase</fullName>
        <ecNumber evidence="5">3.4.13.-</ecNumber>
    </submittedName>
</protein>
<keyword evidence="2" id="KW-0479">Metal-binding</keyword>
<gene>
    <name evidence="5" type="ORF">AB2B41_10890</name>
</gene>
<dbReference type="Pfam" id="PF01546">
    <property type="entry name" value="Peptidase_M20"/>
    <property type="match status" value="1"/>
</dbReference>
<dbReference type="GO" id="GO:0016805">
    <property type="term" value="F:dipeptidase activity"/>
    <property type="evidence" value="ECO:0007669"/>
    <property type="project" value="UniProtKB-KW"/>
</dbReference>
<dbReference type="PANTHER" id="PTHR43270">
    <property type="entry name" value="BETA-ALA-HIS DIPEPTIDASE"/>
    <property type="match status" value="1"/>
</dbReference>
<keyword evidence="3 5" id="KW-0378">Hydrolase</keyword>
<keyword evidence="1" id="KW-0645">Protease</keyword>
<dbReference type="InterPro" id="IPR051458">
    <property type="entry name" value="Cyt/Met_Dipeptidase"/>
</dbReference>
<keyword evidence="5" id="KW-0224">Dipeptidase</keyword>
<dbReference type="NCBIfam" id="NF006579">
    <property type="entry name" value="PRK09104.1"/>
    <property type="match status" value="1"/>
</dbReference>
<dbReference type="RefSeq" id="WP_367877819.1">
    <property type="nucleotide sequence ID" value="NZ_JBFNXX010000007.1"/>
</dbReference>
<evidence type="ECO:0000256" key="2">
    <source>
        <dbReference type="ARBA" id="ARBA00022723"/>
    </source>
</evidence>
<evidence type="ECO:0000313" key="5">
    <source>
        <dbReference type="EMBL" id="MEW9920113.1"/>
    </source>
</evidence>
<evidence type="ECO:0000256" key="1">
    <source>
        <dbReference type="ARBA" id="ARBA00022670"/>
    </source>
</evidence>
<dbReference type="EC" id="3.4.13.-" evidence="5"/>
<proteinExistence type="predicted"/>
<dbReference type="SUPFAM" id="SSF53187">
    <property type="entry name" value="Zn-dependent exopeptidases"/>
    <property type="match status" value="1"/>
</dbReference>
<dbReference type="InterPro" id="IPR002933">
    <property type="entry name" value="Peptidase_M20"/>
</dbReference>